<keyword evidence="6" id="KW-1185">Reference proteome</keyword>
<dbReference type="Proteomes" id="UP001230268">
    <property type="component" value="Unassembled WGS sequence"/>
</dbReference>
<comment type="caution">
    <text evidence="5">The sequence shown here is derived from an EMBL/GenBank/DDBJ whole genome shotgun (WGS) entry which is preliminary data.</text>
</comment>
<dbReference type="Gene3D" id="3.40.1190.20">
    <property type="match status" value="1"/>
</dbReference>
<feature type="domain" description="Carbohydrate kinase PfkB" evidence="4">
    <location>
        <begin position="56"/>
        <end position="324"/>
    </location>
</feature>
<dbReference type="SUPFAM" id="SSF53613">
    <property type="entry name" value="Ribokinase-like"/>
    <property type="match status" value="1"/>
</dbReference>
<dbReference type="InterPro" id="IPR052700">
    <property type="entry name" value="Carb_kinase_PfkB-like"/>
</dbReference>
<dbReference type="InterPro" id="IPR011611">
    <property type="entry name" value="PfkB_dom"/>
</dbReference>
<organism evidence="5 6">
    <name type="scientific">Babesia gibsoni</name>
    <dbReference type="NCBI Taxonomy" id="33632"/>
    <lineage>
        <taxon>Eukaryota</taxon>
        <taxon>Sar</taxon>
        <taxon>Alveolata</taxon>
        <taxon>Apicomplexa</taxon>
        <taxon>Aconoidasida</taxon>
        <taxon>Piroplasmida</taxon>
        <taxon>Babesiidae</taxon>
        <taxon>Babesia</taxon>
    </lineage>
</organism>
<evidence type="ECO:0000256" key="2">
    <source>
        <dbReference type="ARBA" id="ARBA00022679"/>
    </source>
</evidence>
<dbReference type="CDD" id="cd01168">
    <property type="entry name" value="adenosine_kinase"/>
    <property type="match status" value="1"/>
</dbReference>
<reference evidence="5" key="1">
    <citation type="submission" date="2023-08" db="EMBL/GenBank/DDBJ databases">
        <title>Draft sequence of the Babesia gibsoni genome.</title>
        <authorList>
            <person name="Yamagishi J.Y."/>
            <person name="Xuan X.X."/>
        </authorList>
    </citation>
    <scope>NUCLEOTIDE SEQUENCE</scope>
    <source>
        <strain evidence="5">Azabu</strain>
    </source>
</reference>
<dbReference type="PANTHER" id="PTHR43320:SF3">
    <property type="entry name" value="CARBOHYDRATE KINASE PFKB DOMAIN-CONTAINING PROTEIN"/>
    <property type="match status" value="1"/>
</dbReference>
<evidence type="ECO:0000259" key="4">
    <source>
        <dbReference type="Pfam" id="PF00294"/>
    </source>
</evidence>
<dbReference type="InterPro" id="IPR029056">
    <property type="entry name" value="Ribokinase-like"/>
</dbReference>
<comment type="similarity">
    <text evidence="1">Belongs to the carbohydrate kinase PfkB family.</text>
</comment>
<gene>
    <name evidence="5" type="ORF">BgAZ_402410</name>
</gene>
<dbReference type="GO" id="GO:0016301">
    <property type="term" value="F:kinase activity"/>
    <property type="evidence" value="ECO:0007669"/>
    <property type="project" value="UniProtKB-KW"/>
</dbReference>
<dbReference type="Pfam" id="PF00294">
    <property type="entry name" value="PfkB"/>
    <property type="match status" value="1"/>
</dbReference>
<keyword evidence="2" id="KW-0808">Transferase</keyword>
<evidence type="ECO:0000313" key="5">
    <source>
        <dbReference type="EMBL" id="KAK1442211.1"/>
    </source>
</evidence>
<accession>A0AAD8LNX0</accession>
<evidence type="ECO:0000256" key="1">
    <source>
        <dbReference type="ARBA" id="ARBA00010688"/>
    </source>
</evidence>
<protein>
    <submittedName>
        <fullName evidence="5">Ribokinase like protein</fullName>
    </submittedName>
</protein>
<dbReference type="EMBL" id="JAVEPI010000004">
    <property type="protein sequence ID" value="KAK1442211.1"/>
    <property type="molecule type" value="Genomic_DNA"/>
</dbReference>
<dbReference type="AlphaFoldDB" id="A0AAD8LNX0"/>
<evidence type="ECO:0000256" key="3">
    <source>
        <dbReference type="ARBA" id="ARBA00022777"/>
    </source>
</evidence>
<proteinExistence type="inferred from homology"/>
<evidence type="ECO:0000313" key="6">
    <source>
        <dbReference type="Proteomes" id="UP001230268"/>
    </source>
</evidence>
<keyword evidence="3" id="KW-0418">Kinase</keyword>
<name>A0AAD8LNX0_BABGI</name>
<dbReference type="PANTHER" id="PTHR43320">
    <property type="entry name" value="SUGAR KINASE"/>
    <property type="match status" value="1"/>
</dbReference>
<sequence>MGGGIIEFGPSRVLFCGHPMIDICCHVNQDVVDELGFRKGESNFITPEVFRMLDERVKVESRYPGGSSAVTARAYGFVGGDASFFGYCGDDELCDVFVDCLNDYGVHSLVERRKDSHTSQIYCLITPDAERTMYLLFGASHLIHPESLPASVMDEYDFYAVNGFTFANSNVIGFTHAMIDAALARGKRLITLLANSVCIRLSGEYLKPIADKSAYISGNIEEYLDLYEFKEREPLFRFFEERTSGETPQHVAVIITLGEEGAYIICKGERHFVPAPEVVAVDTTGAGDFFAGATLYGLLNGYTVQQAGAFGAAMAGDIIGHMGAVVTDGLRAKIDAMKAEFKK</sequence>